<keyword evidence="2" id="KW-0732">Signal</keyword>
<evidence type="ECO:0000313" key="3">
    <source>
        <dbReference type="EMBL" id="QNG48748.1"/>
    </source>
</evidence>
<feature type="chain" id="PRO_5040935569" evidence="2">
    <location>
        <begin position="23"/>
        <end position="78"/>
    </location>
</feature>
<dbReference type="AlphaFoldDB" id="A0A9X7UE99"/>
<proteinExistence type="predicted"/>
<evidence type="ECO:0000256" key="1">
    <source>
        <dbReference type="SAM" id="MobiDB-lite"/>
    </source>
</evidence>
<feature type="region of interest" description="Disordered" evidence="1">
    <location>
        <begin position="32"/>
        <end position="78"/>
    </location>
</feature>
<gene>
    <name evidence="3" type="ORF">H3V42_15275</name>
</gene>
<evidence type="ECO:0000313" key="4">
    <source>
        <dbReference type="Proteomes" id="UP000515377"/>
    </source>
</evidence>
<accession>A0A9X7UE99</accession>
<feature type="signal peptide" evidence="2">
    <location>
        <begin position="1"/>
        <end position="22"/>
    </location>
</feature>
<name>A0A9X7UE99_SPHYA</name>
<reference evidence="3 4" key="1">
    <citation type="submission" date="2020-07" db="EMBL/GenBank/DDBJ databases">
        <title>Whole genome sequence of Sphingobium yanoikuyae A3.</title>
        <authorList>
            <person name="Han S.-S."/>
        </authorList>
    </citation>
    <scope>NUCLEOTIDE SEQUENCE [LARGE SCALE GENOMIC DNA]</scope>
    <source>
        <strain evidence="3 4">A3</strain>
    </source>
</reference>
<dbReference type="EMBL" id="CP060122">
    <property type="protein sequence ID" value="QNG48748.1"/>
    <property type="molecule type" value="Genomic_DNA"/>
</dbReference>
<organism evidence="3 4">
    <name type="scientific">Sphingobium yanoikuyae</name>
    <name type="common">Sphingomonas yanoikuyae</name>
    <dbReference type="NCBI Taxonomy" id="13690"/>
    <lineage>
        <taxon>Bacteria</taxon>
        <taxon>Pseudomonadati</taxon>
        <taxon>Pseudomonadota</taxon>
        <taxon>Alphaproteobacteria</taxon>
        <taxon>Sphingomonadales</taxon>
        <taxon>Sphingomonadaceae</taxon>
        <taxon>Sphingobium</taxon>
    </lineage>
</organism>
<sequence>MSLVAPFVPFRIALLVPFLSLAACGDGTREADEAAVSAEPTAPSSEWVAANPTEPAVPVTLPTTPMTNVPVGEATPDQ</sequence>
<evidence type="ECO:0000256" key="2">
    <source>
        <dbReference type="SAM" id="SignalP"/>
    </source>
</evidence>
<dbReference type="Proteomes" id="UP000515377">
    <property type="component" value="Chromosome"/>
</dbReference>
<protein>
    <submittedName>
        <fullName evidence="3">Uncharacterized protein</fullName>
    </submittedName>
</protein>